<accession>A0A930G2F6</accession>
<proteinExistence type="predicted"/>
<gene>
    <name evidence="3" type="ORF">HXL68_12115</name>
</gene>
<dbReference type="InterPro" id="IPR004089">
    <property type="entry name" value="MCPsignal_dom"/>
</dbReference>
<reference evidence="3" key="1">
    <citation type="submission" date="2020-04" db="EMBL/GenBank/DDBJ databases">
        <title>Deep metagenomics examines the oral microbiome during advanced dental caries in children, revealing novel taxa and co-occurrences with host molecules.</title>
        <authorList>
            <person name="Baker J.L."/>
            <person name="Morton J.T."/>
            <person name="Dinis M."/>
            <person name="Alvarez R."/>
            <person name="Tran N.C."/>
            <person name="Knight R."/>
            <person name="Edlund A."/>
        </authorList>
    </citation>
    <scope>NUCLEOTIDE SEQUENCE</scope>
    <source>
        <strain evidence="3">JCVI_32_bin.24</strain>
    </source>
</reference>
<protein>
    <submittedName>
        <fullName evidence="3">Chemotaxis protein</fullName>
    </submittedName>
</protein>
<evidence type="ECO:0000313" key="4">
    <source>
        <dbReference type="Proteomes" id="UP000718593"/>
    </source>
</evidence>
<dbReference type="Proteomes" id="UP000718593">
    <property type="component" value="Unassembled WGS sequence"/>
</dbReference>
<dbReference type="RefSeq" id="WP_027457870.1">
    <property type="nucleotide sequence ID" value="NZ_JARBJQ010000004.1"/>
</dbReference>
<dbReference type="GO" id="GO:0006935">
    <property type="term" value="P:chemotaxis"/>
    <property type="evidence" value="ECO:0007669"/>
    <property type="project" value="InterPro"/>
</dbReference>
<feature type="domain" description="Methyl-accepting transducer" evidence="2">
    <location>
        <begin position="24"/>
        <end position="103"/>
    </location>
</feature>
<dbReference type="Pfam" id="PF00015">
    <property type="entry name" value="MCPsignal"/>
    <property type="match status" value="1"/>
</dbReference>
<dbReference type="InterPro" id="IPR004090">
    <property type="entry name" value="Chemotax_Me-accpt_rcpt"/>
</dbReference>
<comment type="caution">
    <text evidence="3">The sequence shown here is derived from an EMBL/GenBank/DDBJ whole genome shotgun (WGS) entry which is preliminary data.</text>
</comment>
<keyword evidence="1" id="KW-0807">Transducer</keyword>
<dbReference type="SUPFAM" id="SSF58104">
    <property type="entry name" value="Methyl-accepting chemotaxis protein (MCP) signaling domain"/>
    <property type="match status" value="1"/>
</dbReference>
<dbReference type="GO" id="GO:0004888">
    <property type="term" value="F:transmembrane signaling receptor activity"/>
    <property type="evidence" value="ECO:0007669"/>
    <property type="project" value="InterPro"/>
</dbReference>
<dbReference type="PRINTS" id="PR00260">
    <property type="entry name" value="CHEMTRNSDUCR"/>
</dbReference>
<dbReference type="Gene3D" id="1.10.287.950">
    <property type="entry name" value="Methyl-accepting chemotaxis protein"/>
    <property type="match status" value="1"/>
</dbReference>
<dbReference type="GO" id="GO:0007165">
    <property type="term" value="P:signal transduction"/>
    <property type="evidence" value="ECO:0007669"/>
    <property type="project" value="UniProtKB-KW"/>
</dbReference>
<name>A0A930G2F6_9RHOO</name>
<dbReference type="EMBL" id="JABZMI010000273">
    <property type="protein sequence ID" value="MBF1165768.1"/>
    <property type="molecule type" value="Genomic_DNA"/>
</dbReference>
<evidence type="ECO:0000259" key="2">
    <source>
        <dbReference type="PROSITE" id="PS50111"/>
    </source>
</evidence>
<evidence type="ECO:0000256" key="1">
    <source>
        <dbReference type="PROSITE-ProRule" id="PRU00284"/>
    </source>
</evidence>
<dbReference type="PROSITE" id="PS50111">
    <property type="entry name" value="CHEMOTAXIS_TRANSDUC_2"/>
    <property type="match status" value="1"/>
</dbReference>
<sequence>MTTALSTTAAKAPQAGVDLLRIVRINEEIKSVVNVAFKINIMALNAIFLAKRAGVAARGFGVLSNELRVFSQDLRDCMSSLTSLVHGCVNDVSLMLQDIRHTRLLRHAAEMTNGTRMAEVLARRERENERHAASLASQRKQLKRALEDAFRMVELGGVLAKSAKIEAAYGQSFAVPLSQVSSEFDGIVEEIRASLESLRHSAFFAGR</sequence>
<dbReference type="GO" id="GO:0016020">
    <property type="term" value="C:membrane"/>
    <property type="evidence" value="ECO:0007669"/>
    <property type="project" value="InterPro"/>
</dbReference>
<organism evidence="3 4">
    <name type="scientific">Dechloromonas agitata</name>
    <dbReference type="NCBI Taxonomy" id="73030"/>
    <lineage>
        <taxon>Bacteria</taxon>
        <taxon>Pseudomonadati</taxon>
        <taxon>Pseudomonadota</taxon>
        <taxon>Betaproteobacteria</taxon>
        <taxon>Rhodocyclales</taxon>
        <taxon>Azonexaceae</taxon>
        <taxon>Dechloromonas</taxon>
    </lineage>
</organism>
<evidence type="ECO:0000313" key="3">
    <source>
        <dbReference type="EMBL" id="MBF1165768.1"/>
    </source>
</evidence>
<dbReference type="AlphaFoldDB" id="A0A930G2F6"/>